<evidence type="ECO:0000256" key="5">
    <source>
        <dbReference type="ARBA" id="ARBA00023033"/>
    </source>
</evidence>
<dbReference type="Gene3D" id="3.50.50.60">
    <property type="entry name" value="FAD/NAD(P)-binding domain"/>
    <property type="match status" value="1"/>
</dbReference>
<dbReference type="EMBL" id="CABFNS010000715">
    <property type="protein sequence ID" value="VUC24192.1"/>
    <property type="molecule type" value="Genomic_DNA"/>
</dbReference>
<dbReference type="SUPFAM" id="SSF54373">
    <property type="entry name" value="FAD-linked reductases, C-terminal domain"/>
    <property type="match status" value="1"/>
</dbReference>
<keyword evidence="4" id="KW-0560">Oxidoreductase</keyword>
<dbReference type="PANTHER" id="PTHR13789:SF236">
    <property type="entry name" value="MONOOXYGENASE, PUTATIVE (AFU_ORTHOLOGUE AFUA_6G12060)-RELATED"/>
    <property type="match status" value="1"/>
</dbReference>
<dbReference type="PRINTS" id="PR00420">
    <property type="entry name" value="RNGMNOXGNASE"/>
</dbReference>
<dbReference type="PANTHER" id="PTHR13789">
    <property type="entry name" value="MONOOXYGENASE"/>
    <property type="match status" value="1"/>
</dbReference>
<gene>
    <name evidence="8" type="ORF">CLO192961_LOCUS132747</name>
</gene>
<reference evidence="8 9" key="1">
    <citation type="submission" date="2019-06" db="EMBL/GenBank/DDBJ databases">
        <authorList>
            <person name="Broberg M."/>
        </authorList>
    </citation>
    <scope>NUCLEOTIDE SEQUENCE [LARGE SCALE GENOMIC DNA]</scope>
</reference>
<dbReference type="InterPro" id="IPR002938">
    <property type="entry name" value="FAD-bd"/>
</dbReference>
<keyword evidence="5" id="KW-0503">Monooxygenase</keyword>
<dbReference type="Pfam" id="PF00890">
    <property type="entry name" value="FAD_binding_2"/>
    <property type="match status" value="1"/>
</dbReference>
<feature type="domain" description="FAD-dependent oxidoreductase 2 FAD-binding" evidence="6">
    <location>
        <begin position="8"/>
        <end position="38"/>
    </location>
</feature>
<dbReference type="InterPro" id="IPR003953">
    <property type="entry name" value="FAD-dep_OxRdtase_2_FAD-bd"/>
</dbReference>
<keyword evidence="9" id="KW-1185">Reference proteome</keyword>
<evidence type="ECO:0000259" key="7">
    <source>
        <dbReference type="Pfam" id="PF01494"/>
    </source>
</evidence>
<evidence type="ECO:0000256" key="4">
    <source>
        <dbReference type="ARBA" id="ARBA00023002"/>
    </source>
</evidence>
<keyword evidence="2" id="KW-0285">Flavoprotein</keyword>
<evidence type="ECO:0000256" key="1">
    <source>
        <dbReference type="ARBA" id="ARBA00007992"/>
    </source>
</evidence>
<organism evidence="8 9">
    <name type="scientific">Bionectria ochroleuca</name>
    <name type="common">Gliocladium roseum</name>
    <dbReference type="NCBI Taxonomy" id="29856"/>
    <lineage>
        <taxon>Eukaryota</taxon>
        <taxon>Fungi</taxon>
        <taxon>Dikarya</taxon>
        <taxon>Ascomycota</taxon>
        <taxon>Pezizomycotina</taxon>
        <taxon>Sordariomycetes</taxon>
        <taxon>Hypocreomycetidae</taxon>
        <taxon>Hypocreales</taxon>
        <taxon>Bionectriaceae</taxon>
        <taxon>Clonostachys</taxon>
    </lineage>
</organism>
<dbReference type="SUPFAM" id="SSF51905">
    <property type="entry name" value="FAD/NAD(P)-binding domain"/>
    <property type="match status" value="1"/>
</dbReference>
<evidence type="ECO:0008006" key="10">
    <source>
        <dbReference type="Google" id="ProtNLM"/>
    </source>
</evidence>
<feature type="domain" description="FAD-binding" evidence="7">
    <location>
        <begin position="115"/>
        <end position="342"/>
    </location>
</feature>
<evidence type="ECO:0000256" key="3">
    <source>
        <dbReference type="ARBA" id="ARBA00022827"/>
    </source>
</evidence>
<protein>
    <recommendedName>
        <fullName evidence="10">FAD-binding domain-containing protein</fullName>
    </recommendedName>
</protein>
<name>A0ABY6U2T3_BIOOC</name>
<dbReference type="Pfam" id="PF01494">
    <property type="entry name" value="FAD_binding_3"/>
    <property type="match status" value="1"/>
</dbReference>
<evidence type="ECO:0000259" key="6">
    <source>
        <dbReference type="Pfam" id="PF00890"/>
    </source>
</evidence>
<sequence>MSSTTLSVVVVGGGFGGLTAAIECKLRGMNVTIIEKYPTSADQGDVIDFFPNGGRIIAKWADGRVGRDMLKCCINQGNKFEFYNQKGEFLCEEPWNLYPHHYPHQFAGHRGEMHELCMNYAKEIGVEVLLGQSVVDYLGSDDDNVPVGVVLASGEKLLADVVVAADGPRSMARQKVLKLPDTKVNSGYAIFRAFFTMTEEHKKNPLLKSFSDPNEDMTKLWAGPDVHCLLYSWNKGNDVGWVVTHKDDQDIGESWSFPGTIEDTLKYLDEGSFEERFKEVVRQTPPGRIVDYKLVWRDPLQTWLSQSGRTVVIGDAAHTHLPSSGQGGAQALEDGVTLAVCLDRAKGDVKLALKVFERIRFNRSHIIHMSGVSNRDGYHQVEWTREFVEANPGSMTVHRLDWVIEHDAEKNAEEHFEHLAADVKSGKQGTLEELSLPAGGHIPAVALDAVKSQQSEEIHIDGHKINETVRKIVSSVAA</sequence>
<comment type="similarity">
    <text evidence="1">Belongs to the paxM FAD-dependent monooxygenase family.</text>
</comment>
<evidence type="ECO:0000256" key="2">
    <source>
        <dbReference type="ARBA" id="ARBA00022630"/>
    </source>
</evidence>
<evidence type="ECO:0000313" key="9">
    <source>
        <dbReference type="Proteomes" id="UP000766486"/>
    </source>
</evidence>
<dbReference type="InterPro" id="IPR036188">
    <property type="entry name" value="FAD/NAD-bd_sf"/>
</dbReference>
<dbReference type="Proteomes" id="UP000766486">
    <property type="component" value="Unassembled WGS sequence"/>
</dbReference>
<keyword evidence="3" id="KW-0274">FAD</keyword>
<dbReference type="InterPro" id="IPR050493">
    <property type="entry name" value="FAD-dep_Monooxygenase_BioMet"/>
</dbReference>
<comment type="caution">
    <text evidence="8">The sequence shown here is derived from an EMBL/GenBank/DDBJ whole genome shotgun (WGS) entry which is preliminary data.</text>
</comment>
<proteinExistence type="inferred from homology"/>
<evidence type="ECO:0000313" key="8">
    <source>
        <dbReference type="EMBL" id="VUC24192.1"/>
    </source>
</evidence>
<accession>A0ABY6U2T3</accession>